<keyword evidence="4 5" id="KW-0574">Periplasm</keyword>
<keyword evidence="3" id="KW-0732">Signal</keyword>
<protein>
    <recommendedName>
        <fullName evidence="5">Putrescine-binding periplasmic protein</fullName>
    </recommendedName>
</protein>
<dbReference type="PANTHER" id="PTHR30222">
    <property type="entry name" value="SPERMIDINE/PUTRESCINE-BINDING PERIPLASMIC PROTEIN"/>
    <property type="match status" value="1"/>
</dbReference>
<dbReference type="EMBL" id="JAALFE010000004">
    <property type="protein sequence ID" value="NGQ90326.1"/>
    <property type="molecule type" value="Genomic_DNA"/>
</dbReference>
<proteinExistence type="inferred from homology"/>
<dbReference type="GO" id="GO:0019808">
    <property type="term" value="F:polyamine binding"/>
    <property type="evidence" value="ECO:0007669"/>
    <property type="project" value="InterPro"/>
</dbReference>
<comment type="subcellular location">
    <subcellularLocation>
        <location evidence="1 5">Periplasm</location>
    </subcellularLocation>
</comment>
<evidence type="ECO:0000256" key="1">
    <source>
        <dbReference type="ARBA" id="ARBA00004418"/>
    </source>
</evidence>
<feature type="binding site" evidence="6">
    <location>
        <position position="325"/>
    </location>
    <ligand>
        <name>spermidine</name>
        <dbReference type="ChEBI" id="CHEBI:57834"/>
    </ligand>
</feature>
<evidence type="ECO:0000313" key="8">
    <source>
        <dbReference type="Proteomes" id="UP000474758"/>
    </source>
</evidence>
<reference evidence="7 8" key="1">
    <citation type="submission" date="2020-02" db="EMBL/GenBank/DDBJ databases">
        <title>Rhodobacter translucens sp. nov., a novel bacterium isolated from activated sludge.</title>
        <authorList>
            <person name="Liu J."/>
        </authorList>
    </citation>
    <scope>NUCLEOTIDE SEQUENCE [LARGE SCALE GENOMIC DNA]</scope>
    <source>
        <strain evidence="7 8">HX-7-19</strain>
    </source>
</reference>
<comment type="function">
    <text evidence="5">Required for the activity of the bacterial periplasmic transport system of putrescine.</text>
</comment>
<dbReference type="Proteomes" id="UP000474758">
    <property type="component" value="Unassembled WGS sequence"/>
</dbReference>
<keyword evidence="2 5" id="KW-0813">Transport</keyword>
<evidence type="ECO:0000256" key="4">
    <source>
        <dbReference type="ARBA" id="ARBA00022764"/>
    </source>
</evidence>
<dbReference type="AlphaFoldDB" id="A0A6M1TTQ1"/>
<dbReference type="Gene3D" id="3.40.190.10">
    <property type="entry name" value="Periplasmic binding protein-like II"/>
    <property type="match status" value="2"/>
</dbReference>
<evidence type="ECO:0000256" key="5">
    <source>
        <dbReference type="PIRNR" id="PIRNR019574"/>
    </source>
</evidence>
<evidence type="ECO:0000313" key="7">
    <source>
        <dbReference type="EMBL" id="NGQ90326.1"/>
    </source>
</evidence>
<comment type="similarity">
    <text evidence="5">Belongs to the bacterial solute-binding protein PotD/PotF family.</text>
</comment>
<sequence length="345" mass="37866">MKETAVQRLTLTTALVTLALPAWAEGTLNIYNFGLYTPPDLIEKFEQTYGVDVTLTEYDSNETAMAKIEAGGHGFDIVVPSAAVVPIYIEKGLLLKSDPNQMENFANVDPAWVDVAWDAGRAYTVPWVWGTTGVMVNTDVYKGDINTTAIFLDPPEELKGKINVVPSMNDVIDMALWSVGGEACTTDKDMLKAARDKLVAAKPFWASIDYASFEKFINEDLQASVFWSGAAMRIRAENSGFAYGYPKEGFPLWQDNVAILADARNVENARLFLNFIMDPENAAMISNYTGYGNSITGSAAYMTADLLAAPEMTIPDSAAAAAHFQQTCPPEVQDLYTRIWTDLTK</sequence>
<evidence type="ECO:0000256" key="3">
    <source>
        <dbReference type="ARBA" id="ARBA00022729"/>
    </source>
</evidence>
<organism evidence="7 8">
    <name type="scientific">Paragemmobacter kunshanensis</name>
    <dbReference type="NCBI Taxonomy" id="2583234"/>
    <lineage>
        <taxon>Bacteria</taxon>
        <taxon>Pseudomonadati</taxon>
        <taxon>Pseudomonadota</taxon>
        <taxon>Alphaproteobacteria</taxon>
        <taxon>Rhodobacterales</taxon>
        <taxon>Paracoccaceae</taxon>
        <taxon>Paragemmobacter</taxon>
    </lineage>
</organism>
<gene>
    <name evidence="7" type="ORF">G5V65_05410</name>
</gene>
<dbReference type="InterPro" id="IPR001188">
    <property type="entry name" value="Sperm_putr-bd"/>
</dbReference>
<dbReference type="GO" id="GO:0015846">
    <property type="term" value="P:polyamine transport"/>
    <property type="evidence" value="ECO:0007669"/>
    <property type="project" value="InterPro"/>
</dbReference>
<dbReference type="Pfam" id="PF13416">
    <property type="entry name" value="SBP_bac_8"/>
    <property type="match status" value="1"/>
</dbReference>
<comment type="caution">
    <text evidence="7">The sequence shown here is derived from an EMBL/GenBank/DDBJ whole genome shotgun (WGS) entry which is preliminary data.</text>
</comment>
<evidence type="ECO:0000256" key="6">
    <source>
        <dbReference type="PIRSR" id="PIRSR019574-1"/>
    </source>
</evidence>
<evidence type="ECO:0000256" key="2">
    <source>
        <dbReference type="ARBA" id="ARBA00022448"/>
    </source>
</evidence>
<dbReference type="GO" id="GO:0042597">
    <property type="term" value="C:periplasmic space"/>
    <property type="evidence" value="ECO:0007669"/>
    <property type="project" value="UniProtKB-SubCell"/>
</dbReference>
<accession>A0A6M1TTQ1</accession>
<dbReference type="PRINTS" id="PR00909">
    <property type="entry name" value="SPERMDNBNDNG"/>
</dbReference>
<name>A0A6M1TTQ1_9RHOB</name>
<dbReference type="InterPro" id="IPR006059">
    <property type="entry name" value="SBP"/>
</dbReference>
<dbReference type="SUPFAM" id="SSF53850">
    <property type="entry name" value="Periplasmic binding protein-like II"/>
    <property type="match status" value="1"/>
</dbReference>
<dbReference type="PIRSF" id="PIRSF019574">
    <property type="entry name" value="Periplasmic_polyamine_BP"/>
    <property type="match status" value="1"/>
</dbReference>
<keyword evidence="8" id="KW-1185">Reference proteome</keyword>
<dbReference type="PANTHER" id="PTHR30222:SF12">
    <property type="entry name" value="NORSPERMIDINE SENSOR"/>
    <property type="match status" value="1"/>
</dbReference>